<feature type="domain" description="N-acetyltransferase" evidence="1">
    <location>
        <begin position="1"/>
        <end position="166"/>
    </location>
</feature>
<dbReference type="Gene3D" id="3.40.630.30">
    <property type="match status" value="1"/>
</dbReference>
<keyword evidence="3" id="KW-1185">Reference proteome</keyword>
<dbReference type="InterPro" id="IPR000182">
    <property type="entry name" value="GNAT_dom"/>
</dbReference>
<dbReference type="OrthoDB" id="9799092at2"/>
<dbReference type="GO" id="GO:0016747">
    <property type="term" value="F:acyltransferase activity, transferring groups other than amino-acyl groups"/>
    <property type="evidence" value="ECO:0007669"/>
    <property type="project" value="InterPro"/>
</dbReference>
<evidence type="ECO:0000313" key="2">
    <source>
        <dbReference type="EMBL" id="KAB8125974.1"/>
    </source>
</evidence>
<organism evidence="2 3">
    <name type="scientific">Gracilibacillus oryzae</name>
    <dbReference type="NCBI Taxonomy" id="1672701"/>
    <lineage>
        <taxon>Bacteria</taxon>
        <taxon>Bacillati</taxon>
        <taxon>Bacillota</taxon>
        <taxon>Bacilli</taxon>
        <taxon>Bacillales</taxon>
        <taxon>Bacillaceae</taxon>
        <taxon>Gracilibacillus</taxon>
    </lineage>
</organism>
<gene>
    <name evidence="2" type="ORF">F9U64_21150</name>
</gene>
<reference evidence="2 3" key="1">
    <citation type="submission" date="2019-10" db="EMBL/GenBank/DDBJ databases">
        <title>Gracilibacillus sp. nov. isolated from rice seeds.</title>
        <authorList>
            <person name="He S."/>
        </authorList>
    </citation>
    <scope>NUCLEOTIDE SEQUENCE [LARGE SCALE GENOMIC DNA]</scope>
    <source>
        <strain evidence="2 3">TD8</strain>
    </source>
</reference>
<dbReference type="Pfam" id="PF13420">
    <property type="entry name" value="Acetyltransf_4"/>
    <property type="match status" value="1"/>
</dbReference>
<evidence type="ECO:0000259" key="1">
    <source>
        <dbReference type="PROSITE" id="PS51186"/>
    </source>
</evidence>
<keyword evidence="2" id="KW-0808">Transferase</keyword>
<dbReference type="InterPro" id="IPR016181">
    <property type="entry name" value="Acyl_CoA_acyltransferase"/>
</dbReference>
<protein>
    <submittedName>
        <fullName evidence="2">GNAT family N-acetyltransferase</fullName>
    </submittedName>
</protein>
<proteinExistence type="predicted"/>
<dbReference type="PROSITE" id="PS51186">
    <property type="entry name" value="GNAT"/>
    <property type="match status" value="1"/>
</dbReference>
<name>A0A7C8KMC9_9BACI</name>
<dbReference type="CDD" id="cd04301">
    <property type="entry name" value="NAT_SF"/>
    <property type="match status" value="1"/>
</dbReference>
<dbReference type="PANTHER" id="PTHR43415">
    <property type="entry name" value="SPERMIDINE N(1)-ACETYLTRANSFERASE"/>
    <property type="match status" value="1"/>
</dbReference>
<evidence type="ECO:0000313" key="3">
    <source>
        <dbReference type="Proteomes" id="UP000480246"/>
    </source>
</evidence>
<accession>A0A7C8KMC9</accession>
<dbReference type="AlphaFoldDB" id="A0A7C8KMC9"/>
<dbReference type="PANTHER" id="PTHR43415:SF3">
    <property type="entry name" value="GNAT-FAMILY ACETYLTRANSFERASE"/>
    <property type="match status" value="1"/>
</dbReference>
<dbReference type="Proteomes" id="UP000480246">
    <property type="component" value="Unassembled WGS sequence"/>
</dbReference>
<dbReference type="EMBL" id="WEID01000120">
    <property type="protein sequence ID" value="KAB8125974.1"/>
    <property type="molecule type" value="Genomic_DNA"/>
</dbReference>
<comment type="caution">
    <text evidence="2">The sequence shown here is derived from an EMBL/GenBank/DDBJ whole genome shotgun (WGS) entry which is preliminary data.</text>
</comment>
<sequence length="169" mass="19456">MQINQLTPKDAAKYRRLRLDALHNSPTAFAASYDEEEKLTITKYKQLLDTPNSWTFGVFVDTSLVGMITLIRESLIKLYHRAKIMAFYIQSAYQGEGYGRQLIEKALQHAEQLAGLEQIYLSVAATNERAKKLYTSLGFNVYAYEKNALKFQGTYYDEEQMVLFLDSNK</sequence>
<dbReference type="SUPFAM" id="SSF55729">
    <property type="entry name" value="Acyl-CoA N-acyltransferases (Nat)"/>
    <property type="match status" value="1"/>
</dbReference>
<dbReference type="RefSeq" id="WP_153406859.1">
    <property type="nucleotide sequence ID" value="NZ_ML762454.1"/>
</dbReference>